<organism evidence="1 2">
    <name type="scientific">Octadecabacter temperatus</name>
    <dbReference type="NCBI Taxonomy" id="1458307"/>
    <lineage>
        <taxon>Bacteria</taxon>
        <taxon>Pseudomonadati</taxon>
        <taxon>Pseudomonadota</taxon>
        <taxon>Alphaproteobacteria</taxon>
        <taxon>Rhodobacterales</taxon>
        <taxon>Roseobacteraceae</taxon>
        <taxon>Octadecabacter</taxon>
    </lineage>
</organism>
<dbReference type="EMBL" id="CP012160">
    <property type="protein sequence ID" value="AKS45031.1"/>
    <property type="molecule type" value="Genomic_DNA"/>
</dbReference>
<evidence type="ECO:0000313" key="2">
    <source>
        <dbReference type="Proteomes" id="UP000067444"/>
    </source>
</evidence>
<accession>A0A0K0Y2A8</accession>
<name>A0A0K0Y2A8_9RHOB</name>
<dbReference type="KEGG" id="otm:OSB_04680"/>
<evidence type="ECO:0000313" key="1">
    <source>
        <dbReference type="EMBL" id="AKS45031.1"/>
    </source>
</evidence>
<reference evidence="1 2" key="1">
    <citation type="journal article" date="2015" name="Genome Announc.">
        <title>Closed Genome Sequence of Octadecabacter temperatus SB1, the First Mesophilic Species of the Genus Octadecabacter.</title>
        <authorList>
            <person name="Voget S."/>
            <person name="Billerbeck S."/>
            <person name="Simon M."/>
            <person name="Daniel R."/>
        </authorList>
    </citation>
    <scope>NUCLEOTIDE SEQUENCE [LARGE SCALE GENOMIC DNA]</scope>
    <source>
        <strain evidence="1 2">SB1</strain>
    </source>
</reference>
<gene>
    <name evidence="1" type="ORF">OSB_04680</name>
</gene>
<dbReference type="Proteomes" id="UP000067444">
    <property type="component" value="Chromosome"/>
</dbReference>
<sequence length="148" mass="16696">MRKLAISLSASLMFLGACMSDAEKDAVREELFLMPDAGVETVNLDFAMSEFRRVCFINEGRLRNALHLLETSRYTFHESIEIYTDNQYVISFNVQPASTSGNNPFCSMVWTPIETVEEARDRVAAEFPDVDLRINATGSITAFLYGTY</sequence>
<keyword evidence="2" id="KW-1185">Reference proteome</keyword>
<proteinExistence type="predicted"/>
<protein>
    <submittedName>
        <fullName evidence="1">Uncharacterized protein</fullName>
    </submittedName>
</protein>
<dbReference type="PROSITE" id="PS51257">
    <property type="entry name" value="PROKAR_LIPOPROTEIN"/>
    <property type="match status" value="1"/>
</dbReference>
<dbReference type="STRING" id="1458307.OSB_04680"/>
<dbReference type="AlphaFoldDB" id="A0A0K0Y2A8"/>